<dbReference type="RefSeq" id="WP_184837114.1">
    <property type="nucleotide sequence ID" value="NZ_JACHMN010000002.1"/>
</dbReference>
<keyword evidence="1 4" id="KW-0732">Signal</keyword>
<protein>
    <submittedName>
        <fullName evidence="6">Methionine-rich copper-binding protein CopC</fullName>
    </submittedName>
</protein>
<dbReference type="InterPro" id="IPR014755">
    <property type="entry name" value="Cu-Rt/internalin_Ig-like"/>
</dbReference>
<gene>
    <name evidence="6" type="ORF">F4553_003411</name>
</gene>
<keyword evidence="7" id="KW-1185">Reference proteome</keyword>
<dbReference type="EMBL" id="JACHMN010000002">
    <property type="protein sequence ID" value="MBB5870032.1"/>
    <property type="molecule type" value="Genomic_DNA"/>
</dbReference>
<comment type="caution">
    <text evidence="6">The sequence shown here is derived from an EMBL/GenBank/DDBJ whole genome shotgun (WGS) entry which is preliminary data.</text>
</comment>
<name>A0A841BTF8_9ACTN</name>
<keyword evidence="2" id="KW-0186">Copper</keyword>
<dbReference type="Gene3D" id="2.60.40.1220">
    <property type="match status" value="1"/>
</dbReference>
<dbReference type="GO" id="GO:0005507">
    <property type="term" value="F:copper ion binding"/>
    <property type="evidence" value="ECO:0007669"/>
    <property type="project" value="InterPro"/>
</dbReference>
<evidence type="ECO:0000256" key="2">
    <source>
        <dbReference type="ARBA" id="ARBA00023008"/>
    </source>
</evidence>
<accession>A0A841BTF8</accession>
<evidence type="ECO:0000256" key="1">
    <source>
        <dbReference type="ARBA" id="ARBA00022729"/>
    </source>
</evidence>
<dbReference type="Proteomes" id="UP000587527">
    <property type="component" value="Unassembled WGS sequence"/>
</dbReference>
<keyword evidence="3" id="KW-0472">Membrane</keyword>
<keyword evidence="3" id="KW-1133">Transmembrane helix</keyword>
<dbReference type="InterPro" id="IPR014756">
    <property type="entry name" value="Ig_E-set"/>
</dbReference>
<feature type="chain" id="PRO_5032472520" evidence="4">
    <location>
        <begin position="26"/>
        <end position="176"/>
    </location>
</feature>
<sequence length="176" mass="17958">MIVAGAAVAALVATTLLLAPDAPQARVEATVTSVSPADGAVLAAPPATVELLLSAVPDPGLSHITVRDRGGTVVNTGELGRDGDLLRQPVTVNGSGDFSATYHVTLADGEELTGSMRFSVGTGAAPGEVAVVAEDLHSHGVDPLGATLLVIDGAALLAFFAFLWFKPRRRQDPRNS</sequence>
<dbReference type="InterPro" id="IPR007348">
    <property type="entry name" value="CopC_dom"/>
</dbReference>
<feature type="transmembrane region" description="Helical" evidence="3">
    <location>
        <begin position="144"/>
        <end position="165"/>
    </location>
</feature>
<dbReference type="SUPFAM" id="SSF81296">
    <property type="entry name" value="E set domains"/>
    <property type="match status" value="1"/>
</dbReference>
<organism evidence="6 7">
    <name type="scientific">Allocatelliglobosispora scoriae</name>
    <dbReference type="NCBI Taxonomy" id="643052"/>
    <lineage>
        <taxon>Bacteria</taxon>
        <taxon>Bacillati</taxon>
        <taxon>Actinomycetota</taxon>
        <taxon>Actinomycetes</taxon>
        <taxon>Micromonosporales</taxon>
        <taxon>Micromonosporaceae</taxon>
        <taxon>Allocatelliglobosispora</taxon>
    </lineage>
</organism>
<evidence type="ECO:0000256" key="4">
    <source>
        <dbReference type="SAM" id="SignalP"/>
    </source>
</evidence>
<reference evidence="6 7" key="1">
    <citation type="submission" date="2020-08" db="EMBL/GenBank/DDBJ databases">
        <title>Sequencing the genomes of 1000 actinobacteria strains.</title>
        <authorList>
            <person name="Klenk H.-P."/>
        </authorList>
    </citation>
    <scope>NUCLEOTIDE SEQUENCE [LARGE SCALE GENOMIC DNA]</scope>
    <source>
        <strain evidence="6 7">DSM 45362</strain>
    </source>
</reference>
<evidence type="ECO:0000256" key="3">
    <source>
        <dbReference type="SAM" id="Phobius"/>
    </source>
</evidence>
<keyword evidence="3" id="KW-0812">Transmembrane</keyword>
<evidence type="ECO:0000313" key="7">
    <source>
        <dbReference type="Proteomes" id="UP000587527"/>
    </source>
</evidence>
<dbReference type="Pfam" id="PF04234">
    <property type="entry name" value="CopC"/>
    <property type="match status" value="1"/>
</dbReference>
<evidence type="ECO:0000313" key="6">
    <source>
        <dbReference type="EMBL" id="MBB5870032.1"/>
    </source>
</evidence>
<evidence type="ECO:0000259" key="5">
    <source>
        <dbReference type="Pfam" id="PF04234"/>
    </source>
</evidence>
<dbReference type="GO" id="GO:0046688">
    <property type="term" value="P:response to copper ion"/>
    <property type="evidence" value="ECO:0007669"/>
    <property type="project" value="InterPro"/>
</dbReference>
<proteinExistence type="predicted"/>
<dbReference type="AlphaFoldDB" id="A0A841BTF8"/>
<feature type="signal peptide" evidence="4">
    <location>
        <begin position="1"/>
        <end position="25"/>
    </location>
</feature>
<feature type="domain" description="CopC" evidence="5">
    <location>
        <begin position="29"/>
        <end position="120"/>
    </location>
</feature>
<dbReference type="GO" id="GO:0042597">
    <property type="term" value="C:periplasmic space"/>
    <property type="evidence" value="ECO:0007669"/>
    <property type="project" value="InterPro"/>
</dbReference>